<dbReference type="PANTHER" id="PTHR20883">
    <property type="entry name" value="PHYTANOYL-COA DIOXYGENASE DOMAIN CONTAINING 1"/>
    <property type="match status" value="1"/>
</dbReference>
<evidence type="ECO:0000313" key="3">
    <source>
        <dbReference type="Proteomes" id="UP000033452"/>
    </source>
</evidence>
<dbReference type="PATRIC" id="fig|43658.5.peg.3815"/>
<dbReference type="PANTHER" id="PTHR20883:SF48">
    <property type="entry name" value="ECTOINE DIOXYGENASE"/>
    <property type="match status" value="1"/>
</dbReference>
<evidence type="ECO:0008006" key="4">
    <source>
        <dbReference type="Google" id="ProtNLM"/>
    </source>
</evidence>
<organism evidence="2 3">
    <name type="scientific">Pseudoalteromonas rubra</name>
    <dbReference type="NCBI Taxonomy" id="43658"/>
    <lineage>
        <taxon>Bacteria</taxon>
        <taxon>Pseudomonadati</taxon>
        <taxon>Pseudomonadota</taxon>
        <taxon>Gammaproteobacteria</taxon>
        <taxon>Alteromonadales</taxon>
        <taxon>Pseudoalteromonadaceae</taxon>
        <taxon>Pseudoalteromonas</taxon>
    </lineage>
</organism>
<reference evidence="2 3" key="1">
    <citation type="journal article" date="2015" name="BMC Genomics">
        <title>Genome mining reveals unlocked bioactive potential of marine Gram-negative bacteria.</title>
        <authorList>
            <person name="Machado H."/>
            <person name="Sonnenschein E.C."/>
            <person name="Melchiorsen J."/>
            <person name="Gram L."/>
        </authorList>
    </citation>
    <scope>NUCLEOTIDE SEQUENCE [LARGE SCALE GENOMIC DNA]</scope>
    <source>
        <strain evidence="2 3">S2471</strain>
    </source>
</reference>
<proteinExistence type="predicted"/>
<dbReference type="GO" id="GO:0005506">
    <property type="term" value="F:iron ion binding"/>
    <property type="evidence" value="ECO:0007669"/>
    <property type="project" value="UniProtKB-ARBA"/>
</dbReference>
<comment type="caution">
    <text evidence="2">The sequence shown here is derived from an EMBL/GenBank/DDBJ whole genome shotgun (WGS) entry which is preliminary data.</text>
</comment>
<evidence type="ECO:0000256" key="1">
    <source>
        <dbReference type="ARBA" id="ARBA00001954"/>
    </source>
</evidence>
<dbReference type="GO" id="GO:0016706">
    <property type="term" value="F:2-oxoglutarate-dependent dioxygenase activity"/>
    <property type="evidence" value="ECO:0007669"/>
    <property type="project" value="UniProtKB-ARBA"/>
</dbReference>
<dbReference type="Proteomes" id="UP000033452">
    <property type="component" value="Unassembled WGS sequence"/>
</dbReference>
<accession>A0A0F4QGI1</accession>
<dbReference type="OrthoDB" id="9791262at2"/>
<gene>
    <name evidence="2" type="ORF">TW77_18060</name>
</gene>
<protein>
    <recommendedName>
        <fullName evidence="4">Phytanoyl-CoA dioxygenase</fullName>
    </recommendedName>
</protein>
<name>A0A0F4QGI1_9GAMM</name>
<dbReference type="Pfam" id="PF05721">
    <property type="entry name" value="PhyH"/>
    <property type="match status" value="1"/>
</dbReference>
<dbReference type="SUPFAM" id="SSF51197">
    <property type="entry name" value="Clavaminate synthase-like"/>
    <property type="match status" value="1"/>
</dbReference>
<dbReference type="EMBL" id="JXYA01000045">
    <property type="protein sequence ID" value="KJZ06711.1"/>
    <property type="molecule type" value="Genomic_DNA"/>
</dbReference>
<evidence type="ECO:0000313" key="2">
    <source>
        <dbReference type="EMBL" id="KJZ06711.1"/>
    </source>
</evidence>
<dbReference type="Gene3D" id="2.60.120.620">
    <property type="entry name" value="q2cbj1_9rhob like domain"/>
    <property type="match status" value="1"/>
</dbReference>
<sequence>MKVDNIVAEVGANGFSWVPNVFSQKEINQIKQNLSSYVDAKHDGMVYESDQKTIRGIHGLHLFDEFFADLCRHPALLKTAMGHLNEPCYVHQFKVNSKKSKVGKAWPWHQDFIFWQRGDGFKEQKLLNIGVLLDDVELESGPLCFIPKSHLLGELTDVEVPDGGWDQDVSEQLSYTISEKVSSNLINIYGKRYITGNAGDIIVFDPQVVHSSQPNTSLNDRQLLLITYNAISNRPESRSPRPDFLCTKDIKELKLEECD</sequence>
<keyword evidence="3" id="KW-1185">Reference proteome</keyword>
<dbReference type="RefSeq" id="WP_046006379.1">
    <property type="nucleotide sequence ID" value="NZ_JXYA01000045.1"/>
</dbReference>
<dbReference type="InterPro" id="IPR008775">
    <property type="entry name" value="Phytyl_CoA_dOase-like"/>
</dbReference>
<dbReference type="AlphaFoldDB" id="A0A0F4QGI1"/>
<comment type="cofactor">
    <cofactor evidence="1">
        <name>Fe(2+)</name>
        <dbReference type="ChEBI" id="CHEBI:29033"/>
    </cofactor>
</comment>